<proteinExistence type="predicted"/>
<protein>
    <submittedName>
        <fullName evidence="2">GLPGLI family protein</fullName>
    </submittedName>
</protein>
<evidence type="ECO:0000313" key="2">
    <source>
        <dbReference type="EMBL" id="SEF57184.1"/>
    </source>
</evidence>
<evidence type="ECO:0000313" key="3">
    <source>
        <dbReference type="Proteomes" id="UP000236735"/>
    </source>
</evidence>
<evidence type="ECO:0000256" key="1">
    <source>
        <dbReference type="SAM" id="SignalP"/>
    </source>
</evidence>
<feature type="signal peptide" evidence="1">
    <location>
        <begin position="1"/>
        <end position="19"/>
    </location>
</feature>
<dbReference type="Proteomes" id="UP000236735">
    <property type="component" value="Unassembled WGS sequence"/>
</dbReference>
<dbReference type="NCBIfam" id="TIGR01200">
    <property type="entry name" value="GLPGLI"/>
    <property type="match status" value="1"/>
</dbReference>
<name>A0A1H5T347_XYLRU</name>
<reference evidence="2 3" key="1">
    <citation type="submission" date="2016-10" db="EMBL/GenBank/DDBJ databases">
        <authorList>
            <person name="de Groot N.N."/>
        </authorList>
    </citation>
    <scope>NUCLEOTIDE SEQUENCE [LARGE SCALE GENOMIC DNA]</scope>
    <source>
        <strain evidence="2 3">AR32</strain>
    </source>
</reference>
<keyword evidence="1" id="KW-0732">Signal</keyword>
<dbReference type="EMBL" id="FNUV01000002">
    <property type="protein sequence ID" value="SEF57184.1"/>
    <property type="molecule type" value="Genomic_DNA"/>
</dbReference>
<organism evidence="2 3">
    <name type="scientific">Xylanibacter ruminicola</name>
    <name type="common">Prevotella ruminicola</name>
    <dbReference type="NCBI Taxonomy" id="839"/>
    <lineage>
        <taxon>Bacteria</taxon>
        <taxon>Pseudomonadati</taxon>
        <taxon>Bacteroidota</taxon>
        <taxon>Bacteroidia</taxon>
        <taxon>Bacteroidales</taxon>
        <taxon>Prevotellaceae</taxon>
        <taxon>Xylanibacter</taxon>
    </lineage>
</organism>
<dbReference type="InterPro" id="IPR005901">
    <property type="entry name" value="GLPGLI"/>
</dbReference>
<gene>
    <name evidence="2" type="ORF">SAMN05216354_0841</name>
</gene>
<dbReference type="AlphaFoldDB" id="A0A1H5T347"/>
<dbReference type="Pfam" id="PF22252">
    <property type="entry name" value="PNGase_F-II_N"/>
    <property type="match status" value="1"/>
</dbReference>
<accession>A0A1H5T347</accession>
<feature type="chain" id="PRO_5009284601" evidence="1">
    <location>
        <begin position="20"/>
        <end position="257"/>
    </location>
</feature>
<sequence>MKHTFLFILSLCLTLNVNAQETHVIEPAILEVRYDSWQKDCSDSYILRTGKTANQFFSYYQNRTDSLLNTDDTTMDIALNEFFASVSKEAGKSEQLKGSTISREKLYQDVKTGKLALYSGYSDAYYTYEEDIPQQEWTINMDSVMTILGLECHKATTKFRGRVWDVWFTEEIPVSLGPWKLGGLPGLILKATADSDFIRLTAINIKKDGINPITFYNWGDEKYYHMTREKFLKYKNRPRTIPRVNKVLPAEPYIELE</sequence>